<name>T1BHC0_9ZZZZ</name>
<evidence type="ECO:0000259" key="4">
    <source>
        <dbReference type="Pfam" id="PF01212"/>
    </source>
</evidence>
<dbReference type="GO" id="GO:0006520">
    <property type="term" value="P:amino acid metabolic process"/>
    <property type="evidence" value="ECO:0007669"/>
    <property type="project" value="InterPro"/>
</dbReference>
<dbReference type="PANTHER" id="PTHR32325">
    <property type="entry name" value="BETA-ELIMINATING LYASE-LIKE PROTEIN-RELATED"/>
    <property type="match status" value="1"/>
</dbReference>
<sequence length="227" mass="25007">CHRAKVPFFLDICRWAENAYLVREREPGQGTRSIPEIGRSFFDLADGVNMSAKKDGLVNMGGFLATRDRTLAARLRERLILYEGFPTYGGLARRDLEAMAVGLREATDLDYLQHRVGQVRFLARPARAPGIPFVHPVGGHGLYLDAKGFLDHLPDEELPGQALSVELYREGGVRSVEIGAVMFGEGTATPHLPPLVRLAIPRRVYTASHLAYAAETSPTRLGTDGVR</sequence>
<dbReference type="InterPro" id="IPR015421">
    <property type="entry name" value="PyrdxlP-dep_Trfase_major"/>
</dbReference>
<feature type="non-terminal residue" evidence="5">
    <location>
        <position position="1"/>
    </location>
</feature>
<keyword evidence="3" id="KW-0663">Pyridoxal phosphate</keyword>
<comment type="cofactor">
    <cofactor evidence="1">
        <name>pyridoxal 5'-phosphate</name>
        <dbReference type="ChEBI" id="CHEBI:597326"/>
    </cofactor>
</comment>
<dbReference type="Gene3D" id="3.40.640.10">
    <property type="entry name" value="Type I PLP-dependent aspartate aminotransferase-like (Major domain)"/>
    <property type="match status" value="1"/>
</dbReference>
<dbReference type="PANTHER" id="PTHR32325:SF4">
    <property type="entry name" value="TRYPTOPHANASE"/>
    <property type="match status" value="1"/>
</dbReference>
<dbReference type="InterPro" id="IPR001597">
    <property type="entry name" value="ArAA_b-elim_lyase/Thr_aldolase"/>
</dbReference>
<dbReference type="InterPro" id="IPR015424">
    <property type="entry name" value="PyrdxlP-dep_Trfase"/>
</dbReference>
<protein>
    <submittedName>
        <fullName evidence="5">Tryptophanase</fullName>
    </submittedName>
</protein>
<evidence type="ECO:0000256" key="1">
    <source>
        <dbReference type="ARBA" id="ARBA00001933"/>
    </source>
</evidence>
<dbReference type="SUPFAM" id="SSF53383">
    <property type="entry name" value="PLP-dependent transferases"/>
    <property type="match status" value="1"/>
</dbReference>
<organism evidence="5">
    <name type="scientific">mine drainage metagenome</name>
    <dbReference type="NCBI Taxonomy" id="410659"/>
    <lineage>
        <taxon>unclassified sequences</taxon>
        <taxon>metagenomes</taxon>
        <taxon>ecological metagenomes</taxon>
    </lineage>
</organism>
<evidence type="ECO:0000256" key="3">
    <source>
        <dbReference type="ARBA" id="ARBA00022898"/>
    </source>
</evidence>
<comment type="caution">
    <text evidence="5">The sequence shown here is derived from an EMBL/GenBank/DDBJ whole genome shotgun (WGS) entry which is preliminary data.</text>
</comment>
<reference evidence="5" key="1">
    <citation type="submission" date="2013-08" db="EMBL/GenBank/DDBJ databases">
        <authorList>
            <person name="Mendez C."/>
            <person name="Richter M."/>
            <person name="Ferrer M."/>
            <person name="Sanchez J."/>
        </authorList>
    </citation>
    <scope>NUCLEOTIDE SEQUENCE</scope>
</reference>
<proteinExistence type="inferred from homology"/>
<dbReference type="EMBL" id="AUZY01006957">
    <property type="protein sequence ID" value="EQD52509.1"/>
    <property type="molecule type" value="Genomic_DNA"/>
</dbReference>
<dbReference type="Gene3D" id="3.90.1150.10">
    <property type="entry name" value="Aspartate Aminotransferase, domain 1"/>
    <property type="match status" value="1"/>
</dbReference>
<dbReference type="GO" id="GO:0016829">
    <property type="term" value="F:lyase activity"/>
    <property type="evidence" value="ECO:0007669"/>
    <property type="project" value="InterPro"/>
</dbReference>
<dbReference type="InterPro" id="IPR015422">
    <property type="entry name" value="PyrdxlP-dep_Trfase_small"/>
</dbReference>
<reference evidence="5" key="2">
    <citation type="journal article" date="2014" name="ISME J.">
        <title>Microbial stratification in low pH oxic and suboxic macroscopic growths along an acid mine drainage.</title>
        <authorList>
            <person name="Mendez-Garcia C."/>
            <person name="Mesa V."/>
            <person name="Sprenger R.R."/>
            <person name="Richter M."/>
            <person name="Diez M.S."/>
            <person name="Solano J."/>
            <person name="Bargiela R."/>
            <person name="Golyshina O.V."/>
            <person name="Manteca A."/>
            <person name="Ramos J.L."/>
            <person name="Gallego J.R."/>
            <person name="Llorente I."/>
            <person name="Martins Dos Santos V.A."/>
            <person name="Jensen O.N."/>
            <person name="Pelaez A.I."/>
            <person name="Sanchez J."/>
            <person name="Ferrer M."/>
        </authorList>
    </citation>
    <scope>NUCLEOTIDE SEQUENCE</scope>
</reference>
<dbReference type="Pfam" id="PF01212">
    <property type="entry name" value="Beta_elim_lyase"/>
    <property type="match status" value="1"/>
</dbReference>
<accession>T1BHC0</accession>
<evidence type="ECO:0000313" key="5">
    <source>
        <dbReference type="EMBL" id="EQD52509.1"/>
    </source>
</evidence>
<gene>
    <name evidence="5" type="ORF">B1B_10695</name>
</gene>
<comment type="similarity">
    <text evidence="2">Belongs to the beta-eliminating lyase family.</text>
</comment>
<feature type="domain" description="Aromatic amino acid beta-eliminating lyase/threonine aldolase" evidence="4">
    <location>
        <begin position="1"/>
        <end position="215"/>
    </location>
</feature>
<evidence type="ECO:0000256" key="2">
    <source>
        <dbReference type="ARBA" id="ARBA00009721"/>
    </source>
</evidence>
<dbReference type="AlphaFoldDB" id="T1BHC0"/>